<feature type="signal peptide" evidence="1">
    <location>
        <begin position="1"/>
        <end position="28"/>
    </location>
</feature>
<gene>
    <name evidence="2" type="ORF">THITH_02595</name>
</gene>
<dbReference type="Proteomes" id="UP000005289">
    <property type="component" value="Chromosome"/>
</dbReference>
<name>W0DFD8_9GAMM</name>
<protein>
    <recommendedName>
        <fullName evidence="4">Outer membrane protein assembly factor BamC</fullName>
    </recommendedName>
</protein>
<dbReference type="InterPro" id="IPR042268">
    <property type="entry name" value="BamC_C"/>
</dbReference>
<dbReference type="OrthoDB" id="9772575at2"/>
<dbReference type="AlphaFoldDB" id="W0DFD8"/>
<keyword evidence="3" id="KW-1185">Reference proteome</keyword>
<dbReference type="Gene3D" id="3.30.310.170">
    <property type="entry name" value="Outer membrane protein assembly factor BamC"/>
    <property type="match status" value="1"/>
</dbReference>
<keyword evidence="1" id="KW-0732">Signal</keyword>
<dbReference type="KEGG" id="tti:THITH_02595"/>
<dbReference type="STRING" id="713585.THITH_02595"/>
<evidence type="ECO:0000313" key="2">
    <source>
        <dbReference type="EMBL" id="AHE97344.1"/>
    </source>
</evidence>
<organism evidence="2 3">
    <name type="scientific">Thioalkalivibrio paradoxus ARh 1</name>
    <dbReference type="NCBI Taxonomy" id="713585"/>
    <lineage>
        <taxon>Bacteria</taxon>
        <taxon>Pseudomonadati</taxon>
        <taxon>Pseudomonadota</taxon>
        <taxon>Gammaproteobacteria</taxon>
        <taxon>Chromatiales</taxon>
        <taxon>Ectothiorhodospiraceae</taxon>
        <taxon>Thioalkalivibrio</taxon>
    </lineage>
</organism>
<evidence type="ECO:0000256" key="1">
    <source>
        <dbReference type="SAM" id="SignalP"/>
    </source>
</evidence>
<accession>W0DFD8</accession>
<dbReference type="HOGENOM" id="CLU_056157_0_0_6"/>
<dbReference type="Pfam" id="PF06804">
    <property type="entry name" value="Lipoprotein_18"/>
    <property type="match status" value="1"/>
</dbReference>
<feature type="chain" id="PRO_5004786960" description="Outer membrane protein assembly factor BamC" evidence="1">
    <location>
        <begin position="29"/>
        <end position="380"/>
    </location>
</feature>
<dbReference type="EMBL" id="CP007029">
    <property type="protein sequence ID" value="AHE97344.1"/>
    <property type="molecule type" value="Genomic_DNA"/>
</dbReference>
<evidence type="ECO:0008006" key="4">
    <source>
        <dbReference type="Google" id="ProtNLM"/>
    </source>
</evidence>
<dbReference type="InterPro" id="IPR010653">
    <property type="entry name" value="NlpB/DapX"/>
</dbReference>
<proteinExistence type="predicted"/>
<dbReference type="RefSeq" id="WP_006746079.1">
    <property type="nucleotide sequence ID" value="NZ_CP007029.1"/>
</dbReference>
<reference evidence="2 3" key="1">
    <citation type="submission" date="2013-12" db="EMBL/GenBank/DDBJ databases">
        <authorList>
            <consortium name="DOE Joint Genome Institute"/>
            <person name="Muyzer G."/>
            <person name="Huntemann M."/>
            <person name="Han J."/>
            <person name="Chen A."/>
            <person name="Kyrpides N."/>
            <person name="Mavromatis K."/>
            <person name="Markowitz V."/>
            <person name="Palaniappan K."/>
            <person name="Ivanova N."/>
            <person name="Schaumberg A."/>
            <person name="Pati A."/>
            <person name="Liolios K."/>
            <person name="Nordberg H.P."/>
            <person name="Cantor M.N."/>
            <person name="Hua S.X."/>
            <person name="Woyke T."/>
        </authorList>
    </citation>
    <scope>NUCLEOTIDE SEQUENCE [LARGE SCALE GENOMIC DNA]</scope>
    <source>
        <strain evidence="2 3">ARh 1</strain>
    </source>
</reference>
<evidence type="ECO:0000313" key="3">
    <source>
        <dbReference type="Proteomes" id="UP000005289"/>
    </source>
</evidence>
<sequence length="380" mass="42849">MNPTPAVKLPLRLLAAAVALALSGCAGLGPGTADGPRYEASRQIDSLEVPPDLLAPDMERAYRIPEAPGARVSAREIDRDLRAAPRTVTRDRPILPESPEVQLRRDGQLRWLVVQAEPEALWPRLRDFWRTQNLALARDEPALGIMETVWAEDRAGIPLGLTQGLISRALGTLYDAGTRDQYRLRVDRLNGATEVFIAHRGAVEEGDRDGQAMRWVMSDPDPQLEAEMLNRLLVFLTTGDVPDARTRVEETDFERTGQIDLIERDGRPVLALTGEPDALWRRLGLALDRSGLLVDEHSRRDGIFLVTYRPDVADAAQRDRPGLLRRMFGRGEDRRQGERYQVRMTENGRDLQIEALSIEGDRIRDRDARFVLERIQPQLR</sequence>